<protein>
    <submittedName>
        <fullName evidence="1">3050_t:CDS:1</fullName>
    </submittedName>
</protein>
<dbReference type="EMBL" id="CAJVPJ010000494">
    <property type="protein sequence ID" value="CAG8530666.1"/>
    <property type="molecule type" value="Genomic_DNA"/>
</dbReference>
<dbReference type="Proteomes" id="UP000789572">
    <property type="component" value="Unassembled WGS sequence"/>
</dbReference>
<reference evidence="1" key="1">
    <citation type="submission" date="2021-06" db="EMBL/GenBank/DDBJ databases">
        <authorList>
            <person name="Kallberg Y."/>
            <person name="Tangrot J."/>
            <person name="Rosling A."/>
        </authorList>
    </citation>
    <scope>NUCLEOTIDE SEQUENCE</scope>
    <source>
        <strain evidence="1">IA702</strain>
    </source>
</reference>
<name>A0A9N9FEP6_9GLOM</name>
<dbReference type="OrthoDB" id="2434174at2759"/>
<evidence type="ECO:0000313" key="2">
    <source>
        <dbReference type="Proteomes" id="UP000789572"/>
    </source>
</evidence>
<evidence type="ECO:0000313" key="1">
    <source>
        <dbReference type="EMBL" id="CAG8530666.1"/>
    </source>
</evidence>
<keyword evidence="2" id="KW-1185">Reference proteome</keyword>
<gene>
    <name evidence="1" type="ORF">POCULU_LOCUS4043</name>
</gene>
<sequence>MEERKRVADTEEHLKTLHLEDASNLTVLNQTPSVLIRVNEAFDSASGKPFAKENFRRATRWLHFRGLVVSELSAGNEPTLAQQIVRYLKNEVPHGFRLCIPDGNTVVLKGILLLPHSYFNFIRGRVYPHGLAKNWVKRAVTTHTTMVSPPAIKRPEGAAPKRKPRANYKSINDDLLKDLLSNIMKERLQEEYRKLGSNPTQEKLEFFKKKKAESKVLA</sequence>
<dbReference type="AlphaFoldDB" id="A0A9N9FEP6"/>
<accession>A0A9N9FEP6</accession>
<comment type="caution">
    <text evidence="1">The sequence shown here is derived from an EMBL/GenBank/DDBJ whole genome shotgun (WGS) entry which is preliminary data.</text>
</comment>
<proteinExistence type="predicted"/>
<organism evidence="1 2">
    <name type="scientific">Paraglomus occultum</name>
    <dbReference type="NCBI Taxonomy" id="144539"/>
    <lineage>
        <taxon>Eukaryota</taxon>
        <taxon>Fungi</taxon>
        <taxon>Fungi incertae sedis</taxon>
        <taxon>Mucoromycota</taxon>
        <taxon>Glomeromycotina</taxon>
        <taxon>Glomeromycetes</taxon>
        <taxon>Paraglomerales</taxon>
        <taxon>Paraglomeraceae</taxon>
        <taxon>Paraglomus</taxon>
    </lineage>
</organism>